<proteinExistence type="predicted"/>
<dbReference type="Proteomes" id="UP000545761">
    <property type="component" value="Unassembled WGS sequence"/>
</dbReference>
<evidence type="ECO:0000313" key="1">
    <source>
        <dbReference type="EMBL" id="MBA2949282.1"/>
    </source>
</evidence>
<evidence type="ECO:0000313" key="2">
    <source>
        <dbReference type="Proteomes" id="UP000545761"/>
    </source>
</evidence>
<comment type="caution">
    <text evidence="1">The sequence shown here is derived from an EMBL/GenBank/DDBJ whole genome shotgun (WGS) entry which is preliminary data.</text>
</comment>
<organism evidence="1 2">
    <name type="scientific">Streptomyces himalayensis subsp. himalayensis</name>
    <dbReference type="NCBI Taxonomy" id="2756131"/>
    <lineage>
        <taxon>Bacteria</taxon>
        <taxon>Bacillati</taxon>
        <taxon>Actinomycetota</taxon>
        <taxon>Actinomycetes</taxon>
        <taxon>Kitasatosporales</taxon>
        <taxon>Streptomycetaceae</taxon>
        <taxon>Streptomyces</taxon>
        <taxon>Streptomyces himalayensis</taxon>
    </lineage>
</organism>
<name>A0A7W0DQ95_9ACTN</name>
<dbReference type="SUPFAM" id="SSF48452">
    <property type="entry name" value="TPR-like"/>
    <property type="match status" value="1"/>
</dbReference>
<dbReference type="AlphaFoldDB" id="A0A7W0DQ95"/>
<sequence length="176" mass="19503">MADFHIGSQRADLIQNADTIINGGPLVDHRAAAAAALEARDYETAIGHLKRVLEREPGDGAARFQLVLAALRGRHPDRYGTRQIQGLTERLVRLVTDEPDCHHAKVLALIINDGLLTRGSGRPSPPTADTRRLVSLVDPERGREILDHVPVPESRTRGLLDRRLRRVTPRSTSREN</sequence>
<dbReference type="RefSeq" id="WP_181660205.1">
    <property type="nucleotide sequence ID" value="NZ_JACEHE010000017.1"/>
</dbReference>
<reference evidence="1 2" key="1">
    <citation type="submission" date="2020-07" db="EMBL/GenBank/DDBJ databases">
        <title>Streptomyces isolated from Indian soil.</title>
        <authorList>
            <person name="Mandal S."/>
            <person name="Maiti P.K."/>
        </authorList>
    </citation>
    <scope>NUCLEOTIDE SEQUENCE [LARGE SCALE GENOMIC DNA]</scope>
    <source>
        <strain evidence="1 2">PSKA28</strain>
    </source>
</reference>
<dbReference type="Gene3D" id="1.25.40.10">
    <property type="entry name" value="Tetratricopeptide repeat domain"/>
    <property type="match status" value="1"/>
</dbReference>
<dbReference type="EMBL" id="JACEHE010000017">
    <property type="protein sequence ID" value="MBA2949282.1"/>
    <property type="molecule type" value="Genomic_DNA"/>
</dbReference>
<dbReference type="InterPro" id="IPR011990">
    <property type="entry name" value="TPR-like_helical_dom_sf"/>
</dbReference>
<protein>
    <submittedName>
        <fullName evidence="1">Tetratricopeptide repeat protein</fullName>
    </submittedName>
</protein>
<gene>
    <name evidence="1" type="ORF">H1D24_26525</name>
</gene>
<accession>A0A7W0DQ95</accession>